<dbReference type="InParanoid" id="C1E8Y8"/>
<organism evidence="13 14">
    <name type="scientific">Micromonas commoda (strain RCC299 / NOUM17 / CCMP2709)</name>
    <name type="common">Picoplanktonic green alga</name>
    <dbReference type="NCBI Taxonomy" id="296587"/>
    <lineage>
        <taxon>Eukaryota</taxon>
        <taxon>Viridiplantae</taxon>
        <taxon>Chlorophyta</taxon>
        <taxon>Mamiellophyceae</taxon>
        <taxon>Mamiellales</taxon>
        <taxon>Mamiellaceae</taxon>
        <taxon>Micromonas</taxon>
    </lineage>
</organism>
<evidence type="ECO:0000313" key="13">
    <source>
        <dbReference type="EMBL" id="ACO64593.1"/>
    </source>
</evidence>
<dbReference type="SMART" id="SM00220">
    <property type="entry name" value="S_TKc"/>
    <property type="match status" value="1"/>
</dbReference>
<comment type="catalytic activity">
    <reaction evidence="9">
        <text>L-threonyl-[protein] + ATP = O-phospho-L-threonyl-[protein] + ADP + H(+)</text>
        <dbReference type="Rhea" id="RHEA:46608"/>
        <dbReference type="Rhea" id="RHEA-COMP:11060"/>
        <dbReference type="Rhea" id="RHEA-COMP:11605"/>
        <dbReference type="ChEBI" id="CHEBI:15378"/>
        <dbReference type="ChEBI" id="CHEBI:30013"/>
        <dbReference type="ChEBI" id="CHEBI:30616"/>
        <dbReference type="ChEBI" id="CHEBI:61977"/>
        <dbReference type="ChEBI" id="CHEBI:456216"/>
        <dbReference type="EC" id="2.7.11.24"/>
    </reaction>
</comment>
<dbReference type="GeneID" id="8244622"/>
<sequence length="370" mass="42124">MDNTSFFTEYGEANRFSIHEVIGKGSYGVVCSATDNKTGEKVAIKKITDVFEHVSDATRILREVKLLRVLKHPDIVEVKHIVLPPNPREFKDIFVIFELMETDLHQVIKANDDLTHEHHQFFLYQLLRGLKYVHTANVYHRDLKPKNILANADCKLKICDFGLARPAFHDSGPTTVFWTDYVATRWYRAPELCGSFFTKYTPAIDIWSIGCIFAEILSGRPLFPGKNVVHQLEIITDLLGTPHPDVINRVRNEKARRFLGNMRVKPRIPFASRFPGAAPAALALLERMLAFDPEERPTAEEALADPYFAGLSDPSREPAAEIVSRTEYAFESRKLTQEEVRGLLYREILDASTCSGAYSDRTKWTSVARR</sequence>
<keyword evidence="5" id="KW-0808">Transferase</keyword>
<dbReference type="KEGG" id="mis:MICPUN_97591"/>
<dbReference type="EC" id="2.7.11.24" evidence="2"/>
<keyword evidence="8 11" id="KW-0067">ATP-binding</keyword>
<dbReference type="GO" id="GO:0005524">
    <property type="term" value="F:ATP binding"/>
    <property type="evidence" value="ECO:0007669"/>
    <property type="project" value="UniProtKB-UniRule"/>
</dbReference>
<dbReference type="STRING" id="296587.C1E8Y8"/>
<evidence type="ECO:0000256" key="10">
    <source>
        <dbReference type="ARBA" id="ARBA00048312"/>
    </source>
</evidence>
<evidence type="ECO:0000313" key="14">
    <source>
        <dbReference type="Proteomes" id="UP000002009"/>
    </source>
</evidence>
<dbReference type="OrthoDB" id="2396at2759"/>
<evidence type="ECO:0000256" key="4">
    <source>
        <dbReference type="ARBA" id="ARBA00022553"/>
    </source>
</evidence>
<reference evidence="13 14" key="1">
    <citation type="journal article" date="2009" name="Science">
        <title>Green evolution and dynamic adaptations revealed by genomes of the marine picoeukaryotes Micromonas.</title>
        <authorList>
            <person name="Worden A.Z."/>
            <person name="Lee J.H."/>
            <person name="Mock T."/>
            <person name="Rouze P."/>
            <person name="Simmons M.P."/>
            <person name="Aerts A.L."/>
            <person name="Allen A.E."/>
            <person name="Cuvelier M.L."/>
            <person name="Derelle E."/>
            <person name="Everett M.V."/>
            <person name="Foulon E."/>
            <person name="Grimwood J."/>
            <person name="Gundlach H."/>
            <person name="Henrissat B."/>
            <person name="Napoli C."/>
            <person name="McDonald S.M."/>
            <person name="Parker M.S."/>
            <person name="Rombauts S."/>
            <person name="Salamov A."/>
            <person name="Von Dassow P."/>
            <person name="Badger J.H."/>
            <person name="Coutinho P.M."/>
            <person name="Demir E."/>
            <person name="Dubchak I."/>
            <person name="Gentemann C."/>
            <person name="Eikrem W."/>
            <person name="Gready J.E."/>
            <person name="John U."/>
            <person name="Lanier W."/>
            <person name="Lindquist E.A."/>
            <person name="Lucas S."/>
            <person name="Mayer K.F."/>
            <person name="Moreau H."/>
            <person name="Not F."/>
            <person name="Otillar R."/>
            <person name="Panaud O."/>
            <person name="Pangilinan J."/>
            <person name="Paulsen I."/>
            <person name="Piegu B."/>
            <person name="Poliakov A."/>
            <person name="Robbens S."/>
            <person name="Schmutz J."/>
            <person name="Toulza E."/>
            <person name="Wyss T."/>
            <person name="Zelensky A."/>
            <person name="Zhou K."/>
            <person name="Armbrust E.V."/>
            <person name="Bhattacharya D."/>
            <person name="Goodenough U.W."/>
            <person name="Van de Peer Y."/>
            <person name="Grigoriev I.V."/>
        </authorList>
    </citation>
    <scope>NUCLEOTIDE SEQUENCE [LARGE SCALE GENOMIC DNA]</scope>
    <source>
        <strain evidence="14">RCC299 / NOUM17</strain>
    </source>
</reference>
<evidence type="ECO:0000256" key="3">
    <source>
        <dbReference type="ARBA" id="ARBA00022527"/>
    </source>
</evidence>
<dbReference type="InterPro" id="IPR017441">
    <property type="entry name" value="Protein_kinase_ATP_BS"/>
</dbReference>
<keyword evidence="3" id="KW-0723">Serine/threonine-protein kinase</keyword>
<dbReference type="InterPro" id="IPR050117">
    <property type="entry name" value="MAPK"/>
</dbReference>
<evidence type="ECO:0000256" key="11">
    <source>
        <dbReference type="PROSITE-ProRule" id="PRU10141"/>
    </source>
</evidence>
<keyword evidence="7" id="KW-0418">Kinase</keyword>
<dbReference type="SUPFAM" id="SSF56112">
    <property type="entry name" value="Protein kinase-like (PK-like)"/>
    <property type="match status" value="1"/>
</dbReference>
<dbReference type="PANTHER" id="PTHR24055">
    <property type="entry name" value="MITOGEN-ACTIVATED PROTEIN KINASE"/>
    <property type="match status" value="1"/>
</dbReference>
<dbReference type="FunFam" id="1.10.510.10:FF:000017">
    <property type="entry name" value="Mitogen-activated protein kinase"/>
    <property type="match status" value="1"/>
</dbReference>
<evidence type="ECO:0000256" key="2">
    <source>
        <dbReference type="ARBA" id="ARBA00012411"/>
    </source>
</evidence>
<dbReference type="GO" id="GO:0106310">
    <property type="term" value="F:protein serine kinase activity"/>
    <property type="evidence" value="ECO:0007669"/>
    <property type="project" value="RHEA"/>
</dbReference>
<comment type="catalytic activity">
    <reaction evidence="10">
        <text>L-seryl-[protein] + ATP = O-phospho-L-seryl-[protein] + ADP + H(+)</text>
        <dbReference type="Rhea" id="RHEA:17989"/>
        <dbReference type="Rhea" id="RHEA-COMP:9863"/>
        <dbReference type="Rhea" id="RHEA-COMP:11604"/>
        <dbReference type="ChEBI" id="CHEBI:15378"/>
        <dbReference type="ChEBI" id="CHEBI:29999"/>
        <dbReference type="ChEBI" id="CHEBI:30616"/>
        <dbReference type="ChEBI" id="CHEBI:83421"/>
        <dbReference type="ChEBI" id="CHEBI:456216"/>
        <dbReference type="EC" id="2.7.11.24"/>
    </reaction>
</comment>
<dbReference type="InterPro" id="IPR011009">
    <property type="entry name" value="Kinase-like_dom_sf"/>
</dbReference>
<feature type="binding site" evidence="11">
    <location>
        <position position="46"/>
    </location>
    <ligand>
        <name>ATP</name>
        <dbReference type="ChEBI" id="CHEBI:30616"/>
    </ligand>
</feature>
<dbReference type="CDD" id="cd07859">
    <property type="entry name" value="STKc_TDY_MAPK"/>
    <property type="match status" value="1"/>
</dbReference>
<evidence type="ECO:0000256" key="6">
    <source>
        <dbReference type="ARBA" id="ARBA00022741"/>
    </source>
</evidence>
<protein>
    <recommendedName>
        <fullName evidence="2">mitogen-activated protein kinase</fullName>
        <ecNumber evidence="2">2.7.11.24</ecNumber>
    </recommendedName>
</protein>
<dbReference type="FunCoup" id="C1E8Y8">
    <property type="interactions" value="571"/>
</dbReference>
<evidence type="ECO:0000256" key="5">
    <source>
        <dbReference type="ARBA" id="ARBA00022679"/>
    </source>
</evidence>
<evidence type="ECO:0000256" key="8">
    <source>
        <dbReference type="ARBA" id="ARBA00022840"/>
    </source>
</evidence>
<dbReference type="InterPro" id="IPR000719">
    <property type="entry name" value="Prot_kinase_dom"/>
</dbReference>
<dbReference type="OMA" id="AEPTSFM"/>
<dbReference type="Gene3D" id="3.30.200.20">
    <property type="entry name" value="Phosphorylase Kinase, domain 1"/>
    <property type="match status" value="1"/>
</dbReference>
<gene>
    <name evidence="13" type="ORF">MICPUN_97591</name>
</gene>
<evidence type="ECO:0000256" key="1">
    <source>
        <dbReference type="ARBA" id="ARBA00008832"/>
    </source>
</evidence>
<dbReference type="Pfam" id="PF00069">
    <property type="entry name" value="Pkinase"/>
    <property type="match status" value="1"/>
</dbReference>
<dbReference type="PROSITE" id="PS00107">
    <property type="entry name" value="PROTEIN_KINASE_ATP"/>
    <property type="match status" value="1"/>
</dbReference>
<feature type="domain" description="Protein kinase" evidence="12">
    <location>
        <begin position="16"/>
        <end position="308"/>
    </location>
</feature>
<dbReference type="EMBL" id="CP001327">
    <property type="protein sequence ID" value="ACO64593.1"/>
    <property type="molecule type" value="Genomic_DNA"/>
</dbReference>
<dbReference type="Gene3D" id="1.10.510.10">
    <property type="entry name" value="Transferase(Phosphotransferase) domain 1"/>
    <property type="match status" value="1"/>
</dbReference>
<evidence type="ECO:0000256" key="7">
    <source>
        <dbReference type="ARBA" id="ARBA00022777"/>
    </source>
</evidence>
<evidence type="ECO:0000259" key="12">
    <source>
        <dbReference type="PROSITE" id="PS50011"/>
    </source>
</evidence>
<evidence type="ECO:0000256" key="9">
    <source>
        <dbReference type="ARBA" id="ARBA00047592"/>
    </source>
</evidence>
<keyword evidence="6 11" id="KW-0547">Nucleotide-binding</keyword>
<dbReference type="PROSITE" id="PS01351">
    <property type="entry name" value="MAPK"/>
    <property type="match status" value="1"/>
</dbReference>
<keyword evidence="4" id="KW-0597">Phosphoprotein</keyword>
<dbReference type="GO" id="GO:0004707">
    <property type="term" value="F:MAP kinase activity"/>
    <property type="evidence" value="ECO:0007669"/>
    <property type="project" value="UniProtKB-EC"/>
</dbReference>
<dbReference type="PROSITE" id="PS50011">
    <property type="entry name" value="PROTEIN_KINASE_DOM"/>
    <property type="match status" value="1"/>
</dbReference>
<name>C1E8Y8_MICCC</name>
<dbReference type="eggNOG" id="KOG0660">
    <property type="taxonomic scope" value="Eukaryota"/>
</dbReference>
<comment type="similarity">
    <text evidence="1">Belongs to the protein kinase superfamily. CMGC Ser/Thr protein kinase family. MAP kinase subfamily.</text>
</comment>
<proteinExistence type="inferred from homology"/>
<dbReference type="AlphaFoldDB" id="C1E8Y8"/>
<dbReference type="RefSeq" id="XP_002503335.1">
    <property type="nucleotide sequence ID" value="XM_002503289.1"/>
</dbReference>
<keyword evidence="14" id="KW-1185">Reference proteome</keyword>
<accession>C1E8Y8</accession>
<dbReference type="InterPro" id="IPR003527">
    <property type="entry name" value="MAP_kinase_CS"/>
</dbReference>
<dbReference type="Proteomes" id="UP000002009">
    <property type="component" value="Chromosome 6"/>
</dbReference>
<dbReference type="FunFam" id="3.30.200.20:FF:000046">
    <property type="entry name" value="Mitogen-activated protein kinase"/>
    <property type="match status" value="1"/>
</dbReference>